<organism evidence="6 7">
    <name type="scientific">Candidatus Fokinia crypta</name>
    <dbReference type="NCBI Taxonomy" id="1920990"/>
    <lineage>
        <taxon>Bacteria</taxon>
        <taxon>Pseudomonadati</taxon>
        <taxon>Pseudomonadota</taxon>
        <taxon>Alphaproteobacteria</taxon>
        <taxon>Rickettsiales</taxon>
        <taxon>Candidatus Midichloriaceae</taxon>
        <taxon>Candidatus Fokinia</taxon>
    </lineage>
</organism>
<sequence>MLYNGYVQRSLDNMQYECFDKIAQEWEKNDGAFKMLHRMNVMRVEYVIRVLREIFATSKELKILDLGCGGGILSVPLAKLGFDVTGVDESENSIYYAFKLAEKENVAVNFICENALTFLNTKCYFDVLLVMESIEHVEEWKVLLQRIKENSMAKVVIISSINRTILSYIKTIFLGEYVLNLVPKGTHDWCNYVKPSELIDTMYPLYQLYNVHGTKYDFIKKNWILSSKIDSNYIISFIK</sequence>
<gene>
    <name evidence="6" type="ORF">Fokcrypt_00069</name>
</gene>
<proteinExistence type="predicted"/>
<dbReference type="InterPro" id="IPR029063">
    <property type="entry name" value="SAM-dependent_MTases_sf"/>
</dbReference>
<dbReference type="PANTHER" id="PTHR43464:SF19">
    <property type="entry name" value="UBIQUINONE BIOSYNTHESIS O-METHYLTRANSFERASE, MITOCHONDRIAL"/>
    <property type="match status" value="1"/>
</dbReference>
<keyword evidence="6" id="KW-0830">Ubiquinone</keyword>
<dbReference type="RefSeq" id="WP_323722223.1">
    <property type="nucleotide sequence ID" value="NZ_CP110343.1"/>
</dbReference>
<evidence type="ECO:0000256" key="3">
    <source>
        <dbReference type="ARBA" id="ARBA00022688"/>
    </source>
</evidence>
<protein>
    <submittedName>
        <fullName evidence="6">Ubiquinone biosynthesis O-methyltransferase UbiG</fullName>
    </submittedName>
</protein>
<keyword evidence="4" id="KW-0949">S-adenosyl-L-methionine</keyword>
<keyword evidence="3" id="KW-0831">Ubiquinone biosynthesis</keyword>
<keyword evidence="7" id="KW-1185">Reference proteome</keyword>
<dbReference type="PANTHER" id="PTHR43464">
    <property type="entry name" value="METHYLTRANSFERASE"/>
    <property type="match status" value="1"/>
</dbReference>
<accession>A0ABZ0UPE0</accession>
<keyword evidence="1" id="KW-0489">Methyltransferase</keyword>
<evidence type="ECO:0000256" key="2">
    <source>
        <dbReference type="ARBA" id="ARBA00022679"/>
    </source>
</evidence>
<dbReference type="InterPro" id="IPR041698">
    <property type="entry name" value="Methyltransf_25"/>
</dbReference>
<evidence type="ECO:0000313" key="6">
    <source>
        <dbReference type="EMBL" id="WPX97564.1"/>
    </source>
</evidence>
<evidence type="ECO:0000256" key="1">
    <source>
        <dbReference type="ARBA" id="ARBA00022603"/>
    </source>
</evidence>
<dbReference type="InterPro" id="IPR010233">
    <property type="entry name" value="UbiG_MeTrfase"/>
</dbReference>
<feature type="domain" description="Methyltransferase" evidence="5">
    <location>
        <begin position="63"/>
        <end position="148"/>
    </location>
</feature>
<dbReference type="Gene3D" id="3.40.50.150">
    <property type="entry name" value="Vaccinia Virus protein VP39"/>
    <property type="match status" value="1"/>
</dbReference>
<evidence type="ECO:0000256" key="4">
    <source>
        <dbReference type="ARBA" id="ARBA00022691"/>
    </source>
</evidence>
<reference evidence="6" key="1">
    <citation type="submission" date="2022-10" db="EMBL/GenBank/DDBJ databases">
        <title>Host association and intracellularity evolved multiple times independently in the Rickettsiales.</title>
        <authorList>
            <person name="Castelli M."/>
            <person name="Nardi T."/>
            <person name="Gammuto L."/>
            <person name="Bellinzona G."/>
            <person name="Sabaneyeva E."/>
            <person name="Potekhin A."/>
            <person name="Serra V."/>
            <person name="Petroni G."/>
            <person name="Sassera D."/>
        </authorList>
    </citation>
    <scope>NUCLEOTIDE SEQUENCE [LARGE SCALE GENOMIC DNA]</scope>
    <source>
        <strain evidence="6">US_Bl 11III1</strain>
    </source>
</reference>
<dbReference type="NCBIfam" id="TIGR01983">
    <property type="entry name" value="UbiG"/>
    <property type="match status" value="1"/>
</dbReference>
<evidence type="ECO:0000259" key="5">
    <source>
        <dbReference type="Pfam" id="PF13649"/>
    </source>
</evidence>
<dbReference type="Proteomes" id="UP001325140">
    <property type="component" value="Chromosome"/>
</dbReference>
<evidence type="ECO:0000313" key="7">
    <source>
        <dbReference type="Proteomes" id="UP001325140"/>
    </source>
</evidence>
<dbReference type="SUPFAM" id="SSF53335">
    <property type="entry name" value="S-adenosyl-L-methionine-dependent methyltransferases"/>
    <property type="match status" value="1"/>
</dbReference>
<keyword evidence="2" id="KW-0808">Transferase</keyword>
<name>A0ABZ0UPE0_9RICK</name>
<dbReference type="Pfam" id="PF13649">
    <property type="entry name" value="Methyltransf_25"/>
    <property type="match status" value="1"/>
</dbReference>
<dbReference type="EMBL" id="CP110343">
    <property type="protein sequence ID" value="WPX97564.1"/>
    <property type="molecule type" value="Genomic_DNA"/>
</dbReference>
<dbReference type="CDD" id="cd02440">
    <property type="entry name" value="AdoMet_MTases"/>
    <property type="match status" value="1"/>
</dbReference>